<comment type="caution">
    <text evidence="2">The sequence shown here is derived from an EMBL/GenBank/DDBJ whole genome shotgun (WGS) entry which is preliminary data.</text>
</comment>
<proteinExistence type="predicted"/>
<sequence>MIEWRRLSTGVRPVPDPVATPVIWGGAFLGALVLVATLNFFGGHGRPMFALVALSLLAALLGLCARFVAAPGTAALCWVFLNGFAIPPAGHLSWAGDRDAGWLACLLAAAIAGTALARVVNARAGYRRITPFGHRSWPPE</sequence>
<feature type="transmembrane region" description="Helical" evidence="1">
    <location>
        <begin position="48"/>
        <end position="81"/>
    </location>
</feature>
<keyword evidence="3" id="KW-1185">Reference proteome</keyword>
<gene>
    <name evidence="2" type="ORF">TPA0910_26790</name>
</gene>
<organism evidence="2 3">
    <name type="scientific">Streptomyces hygroscopicus</name>
    <dbReference type="NCBI Taxonomy" id="1912"/>
    <lineage>
        <taxon>Bacteria</taxon>
        <taxon>Bacillati</taxon>
        <taxon>Actinomycetota</taxon>
        <taxon>Actinomycetes</taxon>
        <taxon>Kitasatosporales</taxon>
        <taxon>Streptomycetaceae</taxon>
        <taxon>Streptomyces</taxon>
        <taxon>Streptomyces violaceusniger group</taxon>
    </lineage>
</organism>
<evidence type="ECO:0000313" key="2">
    <source>
        <dbReference type="EMBL" id="GHJ28246.1"/>
    </source>
</evidence>
<keyword evidence="1" id="KW-0472">Membrane</keyword>
<feature type="transmembrane region" description="Helical" evidence="1">
    <location>
        <begin position="22"/>
        <end position="41"/>
    </location>
</feature>
<feature type="transmembrane region" description="Helical" evidence="1">
    <location>
        <begin position="101"/>
        <end position="120"/>
    </location>
</feature>
<keyword evidence="1" id="KW-1133">Transmembrane helix</keyword>
<evidence type="ECO:0000313" key="3">
    <source>
        <dbReference type="Proteomes" id="UP001054854"/>
    </source>
</evidence>
<evidence type="ECO:0000256" key="1">
    <source>
        <dbReference type="SAM" id="Phobius"/>
    </source>
</evidence>
<evidence type="ECO:0008006" key="4">
    <source>
        <dbReference type="Google" id="ProtNLM"/>
    </source>
</evidence>
<keyword evidence="1" id="KW-0812">Transmembrane</keyword>
<reference evidence="2" key="1">
    <citation type="submission" date="2024-05" db="EMBL/GenBank/DDBJ databases">
        <title>Whole genome shotgun sequence of Streptomyces hygroscopicus NBRC 113678.</title>
        <authorList>
            <person name="Komaki H."/>
            <person name="Tamura T."/>
        </authorList>
    </citation>
    <scope>NUCLEOTIDE SEQUENCE</scope>
    <source>
        <strain evidence="2">N11-34</strain>
    </source>
</reference>
<accession>A0ABQ3TYS4</accession>
<dbReference type="EMBL" id="BNEK01000003">
    <property type="protein sequence ID" value="GHJ28246.1"/>
    <property type="molecule type" value="Genomic_DNA"/>
</dbReference>
<dbReference type="RefSeq" id="WP_060953560.1">
    <property type="nucleotide sequence ID" value="NZ_BBON01000019.1"/>
</dbReference>
<name>A0ABQ3TYS4_STRHY</name>
<dbReference type="Proteomes" id="UP001054854">
    <property type="component" value="Unassembled WGS sequence"/>
</dbReference>
<protein>
    <recommendedName>
        <fullName evidence="4">Integral membrane protein</fullName>
    </recommendedName>
</protein>